<dbReference type="PANTHER" id="PTHR42951">
    <property type="entry name" value="METALLO-BETA-LACTAMASE DOMAIN-CONTAINING"/>
    <property type="match status" value="1"/>
</dbReference>
<accession>A0ABV5MR90</accession>
<evidence type="ECO:0000313" key="2">
    <source>
        <dbReference type="EMBL" id="MFB9451387.1"/>
    </source>
</evidence>
<protein>
    <recommendedName>
        <fullName evidence="1">Metallo-beta-lactamase domain-containing protein</fullName>
    </recommendedName>
</protein>
<dbReference type="RefSeq" id="WP_223104367.1">
    <property type="nucleotide sequence ID" value="NZ_CP061913.1"/>
</dbReference>
<dbReference type="Proteomes" id="UP001589608">
    <property type="component" value="Unassembled WGS sequence"/>
</dbReference>
<dbReference type="Gene3D" id="3.60.15.10">
    <property type="entry name" value="Ribonuclease Z/Hydroxyacylglutathione hydrolase-like"/>
    <property type="match status" value="1"/>
</dbReference>
<name>A0ABV5MR90_9ACTN</name>
<reference evidence="2 3" key="1">
    <citation type="submission" date="2024-09" db="EMBL/GenBank/DDBJ databases">
        <authorList>
            <person name="Sun Q."/>
            <person name="Mori K."/>
        </authorList>
    </citation>
    <scope>NUCLEOTIDE SEQUENCE [LARGE SCALE GENOMIC DNA]</scope>
    <source>
        <strain evidence="2 3">JCM 3307</strain>
    </source>
</reference>
<sequence>MPDLPEPTISAIERGDLTIHTFMAPDEFLADSTHVLETANALVVIDGQFVAPYATAFRRFVDAFDKPIRKVYLSHAHVDHWFGLSTAFADVPVWAAADTIAQLRDSGESERAERQAQYGPFVPDAVVMPEHVAEPGHDTVDGVDYHIDVVRNAECAAQLVLTLPGHGVTIAQDLVYSGTHVYVTRNAANTIALLRIMATSGSDAFLAGHGPVADAAEVLHNADYLAFAEQRLAHDDPATFREALLAAYPQRRCPQLLDIFIPRLFETTALEVT</sequence>
<evidence type="ECO:0000313" key="3">
    <source>
        <dbReference type="Proteomes" id="UP001589608"/>
    </source>
</evidence>
<evidence type="ECO:0000259" key="1">
    <source>
        <dbReference type="SMART" id="SM00849"/>
    </source>
</evidence>
<dbReference type="InterPro" id="IPR036866">
    <property type="entry name" value="RibonucZ/Hydroxyglut_hydro"/>
</dbReference>
<feature type="domain" description="Metallo-beta-lactamase" evidence="1">
    <location>
        <begin position="30"/>
        <end position="209"/>
    </location>
</feature>
<gene>
    <name evidence="2" type="ORF">ACFFTR_50705</name>
</gene>
<dbReference type="SUPFAM" id="SSF56281">
    <property type="entry name" value="Metallo-hydrolase/oxidoreductase"/>
    <property type="match status" value="1"/>
</dbReference>
<organism evidence="2 3">
    <name type="scientific">Dactylosporangium vinaceum</name>
    <dbReference type="NCBI Taxonomy" id="53362"/>
    <lineage>
        <taxon>Bacteria</taxon>
        <taxon>Bacillati</taxon>
        <taxon>Actinomycetota</taxon>
        <taxon>Actinomycetes</taxon>
        <taxon>Micromonosporales</taxon>
        <taxon>Micromonosporaceae</taxon>
        <taxon>Dactylosporangium</taxon>
    </lineage>
</organism>
<dbReference type="EMBL" id="JBHMCA010000090">
    <property type="protein sequence ID" value="MFB9451387.1"/>
    <property type="molecule type" value="Genomic_DNA"/>
</dbReference>
<dbReference type="PANTHER" id="PTHR42951:SF4">
    <property type="entry name" value="ACYL-COENZYME A THIOESTERASE MBLAC2"/>
    <property type="match status" value="1"/>
</dbReference>
<dbReference type="SMART" id="SM00849">
    <property type="entry name" value="Lactamase_B"/>
    <property type="match status" value="1"/>
</dbReference>
<keyword evidence="3" id="KW-1185">Reference proteome</keyword>
<comment type="caution">
    <text evidence="2">The sequence shown here is derived from an EMBL/GenBank/DDBJ whole genome shotgun (WGS) entry which is preliminary data.</text>
</comment>
<dbReference type="InterPro" id="IPR001279">
    <property type="entry name" value="Metallo-B-lactamas"/>
</dbReference>
<proteinExistence type="predicted"/>
<dbReference type="InterPro" id="IPR050855">
    <property type="entry name" value="NDM-1-like"/>
</dbReference>